<dbReference type="Pfam" id="PF03422">
    <property type="entry name" value="CBM_6"/>
    <property type="match status" value="1"/>
</dbReference>
<dbReference type="CDD" id="cd00413">
    <property type="entry name" value="Glyco_hydrolase_16"/>
    <property type="match status" value="1"/>
</dbReference>
<dbReference type="PROSITE" id="PS51175">
    <property type="entry name" value="CBM6"/>
    <property type="match status" value="1"/>
</dbReference>
<dbReference type="InterPro" id="IPR013783">
    <property type="entry name" value="Ig-like_fold"/>
</dbReference>
<dbReference type="GO" id="GO:0030246">
    <property type="term" value="F:carbohydrate binding"/>
    <property type="evidence" value="ECO:0007669"/>
    <property type="project" value="InterPro"/>
</dbReference>
<dbReference type="Gene3D" id="2.60.120.260">
    <property type="entry name" value="Galactose-binding domain-like"/>
    <property type="match status" value="1"/>
</dbReference>
<proteinExistence type="inferred from homology"/>
<dbReference type="Pfam" id="PF17957">
    <property type="entry name" value="Big_7"/>
    <property type="match status" value="1"/>
</dbReference>
<gene>
    <name evidence="5" type="ORF">MNBD_NITROSPIRAE02-1364</name>
</gene>
<dbReference type="InterPro" id="IPR008979">
    <property type="entry name" value="Galactose-bd-like_sf"/>
</dbReference>
<dbReference type="PANTHER" id="PTHR10963">
    <property type="entry name" value="GLYCOSYL HYDROLASE-RELATED"/>
    <property type="match status" value="1"/>
</dbReference>
<dbReference type="PANTHER" id="PTHR10963:SF55">
    <property type="entry name" value="GLYCOSIDE HYDROLASE FAMILY 16 PROTEIN"/>
    <property type="match status" value="1"/>
</dbReference>
<dbReference type="InterPro" id="IPR006584">
    <property type="entry name" value="Cellulose-bd_IV"/>
</dbReference>
<accession>A0A3B1CSX6</accession>
<evidence type="ECO:0000256" key="1">
    <source>
        <dbReference type="ARBA" id="ARBA00006865"/>
    </source>
</evidence>
<evidence type="ECO:0000256" key="2">
    <source>
        <dbReference type="ARBA" id="ARBA00022729"/>
    </source>
</evidence>
<feature type="domain" description="GH16" evidence="4">
    <location>
        <begin position="24"/>
        <end position="269"/>
    </location>
</feature>
<dbReference type="InterPro" id="IPR050546">
    <property type="entry name" value="Glycosyl_Hydrlase_16"/>
</dbReference>
<dbReference type="InterPro" id="IPR013320">
    <property type="entry name" value="ConA-like_dom_sf"/>
</dbReference>
<dbReference type="SUPFAM" id="SSF49785">
    <property type="entry name" value="Galactose-binding domain-like"/>
    <property type="match status" value="1"/>
</dbReference>
<dbReference type="InterPro" id="IPR005084">
    <property type="entry name" value="CBM6"/>
</dbReference>
<reference evidence="5" key="1">
    <citation type="submission" date="2018-06" db="EMBL/GenBank/DDBJ databases">
        <authorList>
            <person name="Zhirakovskaya E."/>
        </authorList>
    </citation>
    <scope>NUCLEOTIDE SEQUENCE</scope>
</reference>
<dbReference type="CDD" id="cd04080">
    <property type="entry name" value="CBM6_cellulase-like"/>
    <property type="match status" value="1"/>
</dbReference>
<dbReference type="GO" id="GO:0005975">
    <property type="term" value="P:carbohydrate metabolic process"/>
    <property type="evidence" value="ECO:0007669"/>
    <property type="project" value="InterPro"/>
</dbReference>
<organism evidence="5">
    <name type="scientific">hydrothermal vent metagenome</name>
    <dbReference type="NCBI Taxonomy" id="652676"/>
    <lineage>
        <taxon>unclassified sequences</taxon>
        <taxon>metagenomes</taxon>
        <taxon>ecological metagenomes</taxon>
    </lineage>
</organism>
<feature type="domain" description="CBM6" evidence="3">
    <location>
        <begin position="415"/>
        <end position="544"/>
    </location>
</feature>
<dbReference type="Pfam" id="PF00722">
    <property type="entry name" value="Glyco_hydro_16"/>
    <property type="match status" value="1"/>
</dbReference>
<keyword evidence="2" id="KW-0732">Signal</keyword>
<evidence type="ECO:0000313" key="5">
    <source>
        <dbReference type="EMBL" id="VAX27024.1"/>
    </source>
</evidence>
<dbReference type="AlphaFoldDB" id="A0A3B1CSX6"/>
<dbReference type="InterPro" id="IPR000757">
    <property type="entry name" value="Beta-glucanase-like"/>
</dbReference>
<name>A0A3B1CSX6_9ZZZZ</name>
<evidence type="ECO:0000259" key="4">
    <source>
        <dbReference type="PROSITE" id="PS51762"/>
    </source>
</evidence>
<dbReference type="EMBL" id="UOGH01000021">
    <property type="protein sequence ID" value="VAX27024.1"/>
    <property type="molecule type" value="Genomic_DNA"/>
</dbReference>
<dbReference type="Gene3D" id="2.60.40.10">
    <property type="entry name" value="Immunoglobulins"/>
    <property type="match status" value="1"/>
</dbReference>
<dbReference type="PROSITE" id="PS51762">
    <property type="entry name" value="GH16_2"/>
    <property type="match status" value="1"/>
</dbReference>
<dbReference type="SUPFAM" id="SSF49899">
    <property type="entry name" value="Concanavalin A-like lectins/glucanases"/>
    <property type="match status" value="1"/>
</dbReference>
<dbReference type="SMART" id="SM00606">
    <property type="entry name" value="CBD_IV"/>
    <property type="match status" value="1"/>
</dbReference>
<protein>
    <submittedName>
        <fullName evidence="5">Uncharacterized protein</fullName>
    </submittedName>
</protein>
<comment type="similarity">
    <text evidence="1">Belongs to the glycosyl hydrolase 16 family.</text>
</comment>
<dbReference type="Gene3D" id="2.60.120.200">
    <property type="match status" value="1"/>
</dbReference>
<sequence length="565" mass="63946">MNKRVLKKTGYLILVIALQMCLPSLVLGDVPPGKTWKLVWGDEFNGTRIDPLKWEVLEEGPNNLGKGWPEGYRRKENVYLDGKGHAVIRFSRDKHGNLIVGGMKSKVGFLYGYFEARLKLTTQPGWWAAFWLYRKSSGVNPFLNGLEIDIFEDFFRKSRKQNVVQEALHVGVPSAYAKSFTRITRVDNWNAFHVFGLKWTPLEYIFYIDGVEVLRWGKDQAVTTQPCQVWLSSNTGSVKRVKFTGDYRDAVLPDYYVIDYVRVYKKDYGDKKKPLVVITSPADFGPRSAKEGDSVTIEVSAEEVDGNIREVYLFDNGYLLKTRKGPPYRFKVTFSNAYYSKTDYMKPANMRGVSSLLTRHVFVAMAKDNDGLVGFSGPREFYVESTTPSRPYKGRLQVIPGRIKLPYFDEGGEGVAYNDTDRKNIGAAKTGFRVNEGVDTNGRSIGWIYDGEWLKYTVNVKQGGMYAVTVPFAAGPGSPEEGEKGIRLEVDGKFVADIMMKGVTGGWGKWTSVTRRGVVLTRGRHVLTVRIVNGFFNLKYLDFKLESNSLAPYLYGPRKKIKTND</sequence>
<evidence type="ECO:0000259" key="3">
    <source>
        <dbReference type="PROSITE" id="PS51175"/>
    </source>
</evidence>
<dbReference type="GO" id="GO:0004553">
    <property type="term" value="F:hydrolase activity, hydrolyzing O-glycosyl compounds"/>
    <property type="evidence" value="ECO:0007669"/>
    <property type="project" value="InterPro"/>
</dbReference>